<dbReference type="OrthoDB" id="436496at2759"/>
<reference evidence="2" key="1">
    <citation type="journal article" date="2020" name="Phytopathology">
        <title>Genome sequence of the chestnut blight fungus Cryphonectria parasitica EP155: A fundamental resource for an archetypical invasive plant pathogen.</title>
        <authorList>
            <person name="Crouch J.A."/>
            <person name="Dawe A."/>
            <person name="Aerts A."/>
            <person name="Barry K."/>
            <person name="Churchill A.C.L."/>
            <person name="Grimwood J."/>
            <person name="Hillman B."/>
            <person name="Milgroom M.G."/>
            <person name="Pangilinan J."/>
            <person name="Smith M."/>
            <person name="Salamov A."/>
            <person name="Schmutz J."/>
            <person name="Yadav J."/>
            <person name="Grigoriev I.V."/>
            <person name="Nuss D."/>
        </authorList>
    </citation>
    <scope>NUCLEOTIDE SEQUENCE</scope>
    <source>
        <strain evidence="2">EP155</strain>
    </source>
</reference>
<dbReference type="Proteomes" id="UP000803844">
    <property type="component" value="Unassembled WGS sequence"/>
</dbReference>
<dbReference type="RefSeq" id="XP_040772694.1">
    <property type="nucleotide sequence ID" value="XM_040925758.1"/>
</dbReference>
<dbReference type="Gene3D" id="3.40.50.80">
    <property type="entry name" value="Nucleotide-binding domain of ferredoxin-NADP reductase (FNR) module"/>
    <property type="match status" value="1"/>
</dbReference>
<dbReference type="InterPro" id="IPR039261">
    <property type="entry name" value="FNR_nucleotide-bd"/>
</dbReference>
<dbReference type="CDD" id="cd06197">
    <property type="entry name" value="FNR_like_2"/>
    <property type="match status" value="1"/>
</dbReference>
<dbReference type="GO" id="GO:0016491">
    <property type="term" value="F:oxidoreductase activity"/>
    <property type="evidence" value="ECO:0007669"/>
    <property type="project" value="InterPro"/>
</dbReference>
<evidence type="ECO:0000259" key="1">
    <source>
        <dbReference type="PROSITE" id="PS51384"/>
    </source>
</evidence>
<comment type="caution">
    <text evidence="2">The sequence shown here is derived from an EMBL/GenBank/DDBJ whole genome shotgun (WGS) entry which is preliminary data.</text>
</comment>
<accession>A0A9P4XW82</accession>
<dbReference type="PANTHER" id="PTHR42815:SF2">
    <property type="entry name" value="FAD-BINDING, PUTATIVE (AFU_ORTHOLOGUE AFUA_6G07600)-RELATED"/>
    <property type="match status" value="1"/>
</dbReference>
<dbReference type="PROSITE" id="PS51384">
    <property type="entry name" value="FAD_FR"/>
    <property type="match status" value="1"/>
</dbReference>
<dbReference type="SUPFAM" id="SSF52343">
    <property type="entry name" value="Ferredoxin reductase-like, C-terminal NADP-linked domain"/>
    <property type="match status" value="1"/>
</dbReference>
<dbReference type="InterPro" id="IPR017927">
    <property type="entry name" value="FAD-bd_FR_type"/>
</dbReference>
<protein>
    <recommendedName>
        <fullName evidence="1">FAD-binding FR-type domain-containing protein</fullName>
    </recommendedName>
</protein>
<sequence length="661" mass="71399">MAVHMERTPFHPGEQAIHKLLRIPPRDNPTWAGLPPALAYRVAASPLVAFGALDKQGRPWTTVWGGEEGFAGPLGSGVIGARSLVDGRHDPVLEALLLLDDGRMDDDGKGKKEEGNEGYQITREELESGRGRLMAGLSIDLATRDRVKLAGRLVAGRVDRAGEDEAGHDDGVADVQVAMLVEESLGNCPKYLNRKAIHPQVPAPQLVSDTLPLPPQALDLLARADMFFLSSTDGRSMDTNHRGGPPGFVRVLSNTDTTDDGGVCLVYPEYSGNRLYHTLGNLHTRPLTGLCIPDFVTGDVLYLTGETAILAGADAARLLPRTKLAVRIRVTAARFVRRGLSFRGDVVDYSPYNPPVRRLAAEMATAGDAATGDDGQTGSEDKAVATAVLVGREIITPTVACFTFRLLVPRRRQRWWRPGQHITLDFSGELDVGWSHMRDDDPGSLNDDFVRTFTVSSVPGGGGDKSDEEELRDGAEMQITVRRHGPATGLLWRWNMKVPLEVPVLGFGGQEGFLIGGDGAHQNGGRNKKKVFVAAGVGITPLLAQAPGLLAKGEEDVTLLWSLRGEDVAFAVDVFERIEGLAGRTKVFLTGDSVDAAIVNKMEALGGQVIRGRIDPEEVLREGGGGGTKTTRYYLCTGSEMMKVLLGWLEGEDVVYESFEY</sequence>
<feature type="domain" description="FAD-binding FR-type" evidence="1">
    <location>
        <begin position="382"/>
        <end position="514"/>
    </location>
</feature>
<keyword evidence="3" id="KW-1185">Reference proteome</keyword>
<proteinExistence type="predicted"/>
<gene>
    <name evidence="2" type="ORF">M406DRAFT_74656</name>
</gene>
<organism evidence="2 3">
    <name type="scientific">Cryphonectria parasitica (strain ATCC 38755 / EP155)</name>
    <dbReference type="NCBI Taxonomy" id="660469"/>
    <lineage>
        <taxon>Eukaryota</taxon>
        <taxon>Fungi</taxon>
        <taxon>Dikarya</taxon>
        <taxon>Ascomycota</taxon>
        <taxon>Pezizomycotina</taxon>
        <taxon>Sordariomycetes</taxon>
        <taxon>Sordariomycetidae</taxon>
        <taxon>Diaporthales</taxon>
        <taxon>Cryphonectriaceae</taxon>
        <taxon>Cryphonectria-Endothia species complex</taxon>
        <taxon>Cryphonectria</taxon>
    </lineage>
</organism>
<dbReference type="GeneID" id="63842887"/>
<evidence type="ECO:0000313" key="3">
    <source>
        <dbReference type="Proteomes" id="UP000803844"/>
    </source>
</evidence>
<dbReference type="PANTHER" id="PTHR42815">
    <property type="entry name" value="FAD-BINDING, PUTATIVE (AFU_ORTHOLOGUE AFUA_6G07600)-RELATED"/>
    <property type="match status" value="1"/>
</dbReference>
<evidence type="ECO:0000313" key="2">
    <source>
        <dbReference type="EMBL" id="KAF3761715.1"/>
    </source>
</evidence>
<dbReference type="AlphaFoldDB" id="A0A9P4XW82"/>
<name>A0A9P4XW82_CRYP1</name>
<dbReference type="EMBL" id="MU032351">
    <property type="protein sequence ID" value="KAF3761715.1"/>
    <property type="molecule type" value="Genomic_DNA"/>
</dbReference>